<sequence length="149" mass="16232">MNTQWIVVANAASARIFRRESAKAPLAPVAAFTREESRLHASALGTDRPGSQAADNSQGLTHFEPRSDLHRKEHQRFAKEIARQLDEGLKAGAFGTLTVFASDPFMGELKAELSEAVSQRLKAAHNTDLTHVGIAELERRICDAQSAAL</sequence>
<dbReference type="PATRIC" id="fig|34073.19.peg.5822"/>
<dbReference type="EMBL" id="JZWI01000037">
    <property type="protein sequence ID" value="KLN53194.1"/>
    <property type="molecule type" value="Genomic_DNA"/>
</dbReference>
<feature type="region of interest" description="Disordered" evidence="1">
    <location>
        <begin position="43"/>
        <end position="73"/>
    </location>
</feature>
<organism evidence="2 3">
    <name type="scientific">Variovorax paradoxus</name>
    <dbReference type="NCBI Taxonomy" id="34073"/>
    <lineage>
        <taxon>Bacteria</taxon>
        <taxon>Pseudomonadati</taxon>
        <taxon>Pseudomonadota</taxon>
        <taxon>Betaproteobacteria</taxon>
        <taxon>Burkholderiales</taxon>
        <taxon>Comamonadaceae</taxon>
        <taxon>Variovorax</taxon>
    </lineage>
</organism>
<proteinExistence type="predicted"/>
<evidence type="ECO:0000313" key="3">
    <source>
        <dbReference type="Proteomes" id="UP000035170"/>
    </source>
</evidence>
<evidence type="ECO:0000256" key="1">
    <source>
        <dbReference type="SAM" id="MobiDB-lite"/>
    </source>
</evidence>
<accession>A0A0H2LSJ6</accession>
<protein>
    <recommendedName>
        <fullName evidence="4">Host attachment protein</fullName>
    </recommendedName>
</protein>
<evidence type="ECO:0000313" key="2">
    <source>
        <dbReference type="EMBL" id="KLN53194.1"/>
    </source>
</evidence>
<comment type="caution">
    <text evidence="2">The sequence shown here is derived from an EMBL/GenBank/DDBJ whole genome shotgun (WGS) entry which is preliminary data.</text>
</comment>
<keyword evidence="3" id="KW-1185">Reference proteome</keyword>
<dbReference type="InterPro" id="IPR019291">
    <property type="entry name" value="Host_attachment_protein"/>
</dbReference>
<reference evidence="2 3" key="1">
    <citation type="submission" date="2015-03" db="EMBL/GenBank/DDBJ databases">
        <title>Genome sequence of Variovorax paradoxus TBEA6.</title>
        <authorList>
            <person name="Poehlein A."/>
            <person name="Schuldes J."/>
            <person name="Wuebbeler J.H."/>
            <person name="Hiessl S."/>
            <person name="Steinbuechel A."/>
            <person name="Daniel R."/>
        </authorList>
    </citation>
    <scope>NUCLEOTIDE SEQUENCE [LARGE SCALE GENOMIC DNA]</scope>
    <source>
        <strain evidence="2 3">TBEA6</strain>
    </source>
</reference>
<gene>
    <name evidence="2" type="ORF">VPARA_56750</name>
</gene>
<evidence type="ECO:0008006" key="4">
    <source>
        <dbReference type="Google" id="ProtNLM"/>
    </source>
</evidence>
<feature type="compositionally biased region" description="Basic and acidic residues" evidence="1">
    <location>
        <begin position="63"/>
        <end position="73"/>
    </location>
</feature>
<name>A0A0H2LSJ6_VARPD</name>
<dbReference type="Proteomes" id="UP000035170">
    <property type="component" value="Unassembled WGS sequence"/>
</dbReference>
<dbReference type="RefSeq" id="WP_047786931.1">
    <property type="nucleotide sequence ID" value="NZ_JZWI01000037.1"/>
</dbReference>
<dbReference type="Pfam" id="PF10116">
    <property type="entry name" value="Host_attach"/>
    <property type="match status" value="1"/>
</dbReference>
<dbReference type="AlphaFoldDB" id="A0A0H2LSJ6"/>